<sequence length="643" mass="70216">MRFDPFEVSVPHIAYTLLGGFVVIFGMFSLWLKARLYISEAVWATVFGIIVGPYGAAIFDPRKWAGDTDTEEGVEGSNIVTLEVMRVVLAIGVFAIGVELPKAYLWRHVRSVLLILFPVMAYGWIVCAGLIYGLVPGLNFLSSLIVAACLTPTDPILASAVVGGKWADKHVPAHLRHLLAAESGVNDGLAFPFLYIALYLFLENGDAKVAVGEWFYWTILYEVTLGCVMGSIMGVGFRHLMQFCERKDLIDRTSYLAQYVSLALLAIGVTTLLGTDDLLCAFFAGTGFGWNGFFQKQTEDSMFSNAMDLLFNVAAFVYIGAWLPFASYADVRLTLSVWRMVVLGILVILVRRIPICLAVYRWIPDIKTFREALFTGHFGPMGVGAIFISTLAATQLPSKGALGEAPYSQEQLLSGSLQPIVSFIVLCSVLSHGLSVPAFSLSKRVHSLGLVVHTRSWSRQASRDTHHEPEWAAQARRVHRPEDIVINRDSADLEKGLAVNGAAGQVGEDGEELGPMDRGEKQLRDEPGGVHTEGGTEEVGVERDLADEAVGGGRWERESPAGTSGTRVEEELDELDGEQEQERDRDREGQGEAGGDVEDVQEGEPSVSTWKQGNYMVVERNPGHGGDVSCLLLPDDGHWDGGC</sequence>
<dbReference type="EMBL" id="KV424045">
    <property type="protein sequence ID" value="KZT53155.1"/>
    <property type="molecule type" value="Genomic_DNA"/>
</dbReference>
<dbReference type="PANTHER" id="PTHR31382:SF4">
    <property type="entry name" value="NA(+)_H(+) ANTIPORTER"/>
    <property type="match status" value="1"/>
</dbReference>
<dbReference type="InterPro" id="IPR006153">
    <property type="entry name" value="Cation/H_exchanger_TM"/>
</dbReference>
<dbReference type="Pfam" id="PF00999">
    <property type="entry name" value="Na_H_Exchanger"/>
    <property type="match status" value="1"/>
</dbReference>
<dbReference type="InParanoid" id="A0A165DMV5"/>
<proteinExistence type="inferred from homology"/>
<organism evidence="14 15">
    <name type="scientific">Calocera cornea HHB12733</name>
    <dbReference type="NCBI Taxonomy" id="1353952"/>
    <lineage>
        <taxon>Eukaryota</taxon>
        <taxon>Fungi</taxon>
        <taxon>Dikarya</taxon>
        <taxon>Basidiomycota</taxon>
        <taxon>Agaricomycotina</taxon>
        <taxon>Dacrymycetes</taxon>
        <taxon>Dacrymycetales</taxon>
        <taxon>Dacrymycetaceae</taxon>
        <taxon>Calocera</taxon>
    </lineage>
</organism>
<evidence type="ECO:0000256" key="10">
    <source>
        <dbReference type="ARBA" id="ARBA00023201"/>
    </source>
</evidence>
<evidence type="ECO:0000256" key="3">
    <source>
        <dbReference type="ARBA" id="ARBA00022448"/>
    </source>
</evidence>
<keyword evidence="3" id="KW-0813">Transport</keyword>
<keyword evidence="8" id="KW-0406">Ion transport</keyword>
<gene>
    <name evidence="14" type="ORF">CALCODRAFT_440507</name>
</gene>
<dbReference type="Proteomes" id="UP000076842">
    <property type="component" value="Unassembled WGS sequence"/>
</dbReference>
<feature type="compositionally biased region" description="Acidic residues" evidence="11">
    <location>
        <begin position="570"/>
        <end position="579"/>
    </location>
</feature>
<feature type="transmembrane region" description="Helical" evidence="12">
    <location>
        <begin position="255"/>
        <end position="272"/>
    </location>
</feature>
<reference evidence="14 15" key="1">
    <citation type="journal article" date="2016" name="Mol. Biol. Evol.">
        <title>Comparative Genomics of Early-Diverging Mushroom-Forming Fungi Provides Insights into the Origins of Lignocellulose Decay Capabilities.</title>
        <authorList>
            <person name="Nagy L.G."/>
            <person name="Riley R."/>
            <person name="Tritt A."/>
            <person name="Adam C."/>
            <person name="Daum C."/>
            <person name="Floudas D."/>
            <person name="Sun H."/>
            <person name="Yadav J.S."/>
            <person name="Pangilinan J."/>
            <person name="Larsson K.H."/>
            <person name="Matsuura K."/>
            <person name="Barry K."/>
            <person name="Labutti K."/>
            <person name="Kuo R."/>
            <person name="Ohm R.A."/>
            <person name="Bhattacharya S.S."/>
            <person name="Shirouzu T."/>
            <person name="Yoshinaga Y."/>
            <person name="Martin F.M."/>
            <person name="Grigoriev I.V."/>
            <person name="Hibbett D.S."/>
        </authorList>
    </citation>
    <scope>NUCLEOTIDE SEQUENCE [LARGE SCALE GENOMIC DNA]</scope>
    <source>
        <strain evidence="14 15">HHB12733</strain>
    </source>
</reference>
<feature type="compositionally biased region" description="Basic and acidic residues" evidence="11">
    <location>
        <begin position="515"/>
        <end position="528"/>
    </location>
</feature>
<keyword evidence="5 12" id="KW-0812">Transmembrane</keyword>
<feature type="region of interest" description="Disordered" evidence="11">
    <location>
        <begin position="496"/>
        <end position="613"/>
    </location>
</feature>
<feature type="domain" description="Cation/H+ exchanger transmembrane" evidence="13">
    <location>
        <begin position="28"/>
        <end position="438"/>
    </location>
</feature>
<dbReference type="OrthoDB" id="2190219at2759"/>
<keyword evidence="4" id="KW-0050">Antiport</keyword>
<feature type="transmembrane region" description="Helical" evidence="12">
    <location>
        <begin position="337"/>
        <end position="360"/>
    </location>
</feature>
<dbReference type="GO" id="GO:0120029">
    <property type="term" value="P:proton export across plasma membrane"/>
    <property type="evidence" value="ECO:0007669"/>
    <property type="project" value="InterPro"/>
</dbReference>
<feature type="transmembrane region" description="Helical" evidence="12">
    <location>
        <begin position="12"/>
        <end position="32"/>
    </location>
</feature>
<dbReference type="FunFam" id="1.20.1530.20:FF:000015">
    <property type="entry name" value="Na(+)/H(+) antiporter 2"/>
    <property type="match status" value="1"/>
</dbReference>
<feature type="transmembrane region" description="Helical" evidence="12">
    <location>
        <begin position="306"/>
        <end position="325"/>
    </location>
</feature>
<dbReference type="InterPro" id="IPR004712">
    <property type="entry name" value="Na+/H+_antiporter_fungi"/>
</dbReference>
<evidence type="ECO:0000256" key="7">
    <source>
        <dbReference type="ARBA" id="ARBA00023053"/>
    </source>
</evidence>
<dbReference type="STRING" id="1353952.A0A165DMV5"/>
<name>A0A165DMV5_9BASI</name>
<dbReference type="GO" id="GO:0042391">
    <property type="term" value="P:regulation of membrane potential"/>
    <property type="evidence" value="ECO:0007669"/>
    <property type="project" value="InterPro"/>
</dbReference>
<feature type="transmembrane region" description="Helical" evidence="12">
    <location>
        <begin position="214"/>
        <end position="235"/>
    </location>
</feature>
<evidence type="ECO:0000256" key="2">
    <source>
        <dbReference type="ARBA" id="ARBA00005248"/>
    </source>
</evidence>
<dbReference type="GO" id="GO:0015385">
    <property type="term" value="F:sodium:proton antiporter activity"/>
    <property type="evidence" value="ECO:0007669"/>
    <property type="project" value="InterPro"/>
</dbReference>
<evidence type="ECO:0000256" key="9">
    <source>
        <dbReference type="ARBA" id="ARBA00023136"/>
    </source>
</evidence>
<evidence type="ECO:0000256" key="8">
    <source>
        <dbReference type="ARBA" id="ARBA00023065"/>
    </source>
</evidence>
<dbReference type="FunCoup" id="A0A165DMV5">
    <property type="interactions" value="82"/>
</dbReference>
<evidence type="ECO:0000256" key="5">
    <source>
        <dbReference type="ARBA" id="ARBA00022692"/>
    </source>
</evidence>
<evidence type="ECO:0000256" key="11">
    <source>
        <dbReference type="SAM" id="MobiDB-lite"/>
    </source>
</evidence>
<keyword evidence="15" id="KW-1185">Reference proteome</keyword>
<evidence type="ECO:0000313" key="14">
    <source>
        <dbReference type="EMBL" id="KZT53155.1"/>
    </source>
</evidence>
<dbReference type="PANTHER" id="PTHR31382">
    <property type="entry name" value="NA(+)/H(+) ANTIPORTER"/>
    <property type="match status" value="1"/>
</dbReference>
<evidence type="ECO:0000256" key="6">
    <source>
        <dbReference type="ARBA" id="ARBA00022989"/>
    </source>
</evidence>
<dbReference type="GO" id="GO:0036376">
    <property type="term" value="P:sodium ion export across plasma membrane"/>
    <property type="evidence" value="ECO:0007669"/>
    <property type="project" value="InterPro"/>
</dbReference>
<feature type="transmembrane region" description="Helical" evidence="12">
    <location>
        <begin position="79"/>
        <end position="100"/>
    </location>
</feature>
<keyword evidence="7" id="KW-0915">Sodium</keyword>
<feature type="transmembrane region" description="Helical" evidence="12">
    <location>
        <begin position="112"/>
        <end position="134"/>
    </location>
</feature>
<keyword evidence="9 12" id="KW-0472">Membrane</keyword>
<evidence type="ECO:0000256" key="4">
    <source>
        <dbReference type="ARBA" id="ARBA00022449"/>
    </source>
</evidence>
<feature type="transmembrane region" description="Helical" evidence="12">
    <location>
        <begin position="372"/>
        <end position="396"/>
    </location>
</feature>
<dbReference type="GO" id="GO:0030007">
    <property type="term" value="P:intracellular potassium ion homeostasis"/>
    <property type="evidence" value="ECO:0007669"/>
    <property type="project" value="TreeGrafter"/>
</dbReference>
<keyword evidence="6 12" id="KW-1133">Transmembrane helix</keyword>
<evidence type="ECO:0000256" key="12">
    <source>
        <dbReference type="SAM" id="Phobius"/>
    </source>
</evidence>
<evidence type="ECO:0000259" key="13">
    <source>
        <dbReference type="Pfam" id="PF00999"/>
    </source>
</evidence>
<evidence type="ECO:0000313" key="15">
    <source>
        <dbReference type="Proteomes" id="UP000076842"/>
    </source>
</evidence>
<feature type="transmembrane region" description="Helical" evidence="12">
    <location>
        <begin position="184"/>
        <end position="202"/>
    </location>
</feature>
<comment type="subcellular location">
    <subcellularLocation>
        <location evidence="1">Membrane</location>
        <topology evidence="1">Multi-pass membrane protein</topology>
    </subcellularLocation>
</comment>
<feature type="transmembrane region" description="Helical" evidence="12">
    <location>
        <begin position="278"/>
        <end position="294"/>
    </location>
</feature>
<protein>
    <recommendedName>
        <fullName evidence="13">Cation/H+ exchanger transmembrane domain-containing protein</fullName>
    </recommendedName>
</protein>
<dbReference type="GO" id="GO:0005886">
    <property type="term" value="C:plasma membrane"/>
    <property type="evidence" value="ECO:0007669"/>
    <property type="project" value="InterPro"/>
</dbReference>
<comment type="similarity">
    <text evidence="2">Belongs to the fungal Na(+)/H(+) exchanger family.</text>
</comment>
<evidence type="ECO:0000256" key="1">
    <source>
        <dbReference type="ARBA" id="ARBA00004141"/>
    </source>
</evidence>
<feature type="transmembrane region" description="Helical" evidence="12">
    <location>
        <begin position="140"/>
        <end position="163"/>
    </location>
</feature>
<feature type="compositionally biased region" description="Basic and acidic residues" evidence="11">
    <location>
        <begin position="580"/>
        <end position="590"/>
    </location>
</feature>
<keyword evidence="10" id="KW-0739">Sodium transport</keyword>
<accession>A0A165DMV5</accession>
<feature type="transmembrane region" description="Helical" evidence="12">
    <location>
        <begin position="41"/>
        <end position="59"/>
    </location>
</feature>
<dbReference type="AlphaFoldDB" id="A0A165DMV5"/>